<dbReference type="GO" id="GO:0008270">
    <property type="term" value="F:zinc ion binding"/>
    <property type="evidence" value="ECO:0007669"/>
    <property type="project" value="InterPro"/>
</dbReference>
<accession>A0A699JWP6</accession>
<comment type="caution">
    <text evidence="2">The sequence shown here is derived from an EMBL/GenBank/DDBJ whole genome shotgun (WGS) entry which is preliminary data.</text>
</comment>
<reference evidence="2" key="1">
    <citation type="journal article" date="2019" name="Sci. Rep.">
        <title>Draft genome of Tanacetum cinerariifolium, the natural source of mosquito coil.</title>
        <authorList>
            <person name="Yamashiro T."/>
            <person name="Shiraishi A."/>
            <person name="Satake H."/>
            <person name="Nakayama K."/>
        </authorList>
    </citation>
    <scope>NUCLEOTIDE SEQUENCE</scope>
</reference>
<feature type="region of interest" description="Disordered" evidence="1">
    <location>
        <begin position="87"/>
        <end position="106"/>
    </location>
</feature>
<sequence length="214" mass="24467">MAEDVLSKKFLVSNFINYKMIDSRLIMEQYNELLDFKHTLKHKKKKLNLVKLGSHLRIEESLKVQDRDKPKSNNIDGPSVVNMVEHNNSSRYNDNKGKQKHHDKTRVDPNKMAKVTCWKYGKTGHIKRDCKGVNVGSKASGSGIKVKVATASTRRRRGVVIRNPEEESSAKTSDETKSKDNGKGILVEEPKPIKKKQQVEMDEAYARKLHEELN</sequence>
<dbReference type="SUPFAM" id="SSF57756">
    <property type="entry name" value="Retrovirus zinc finger-like domains"/>
    <property type="match status" value="1"/>
</dbReference>
<organism evidence="2">
    <name type="scientific">Tanacetum cinerariifolium</name>
    <name type="common">Dalmatian daisy</name>
    <name type="synonym">Chrysanthemum cinerariifolium</name>
    <dbReference type="NCBI Taxonomy" id="118510"/>
    <lineage>
        <taxon>Eukaryota</taxon>
        <taxon>Viridiplantae</taxon>
        <taxon>Streptophyta</taxon>
        <taxon>Embryophyta</taxon>
        <taxon>Tracheophyta</taxon>
        <taxon>Spermatophyta</taxon>
        <taxon>Magnoliopsida</taxon>
        <taxon>eudicotyledons</taxon>
        <taxon>Gunneridae</taxon>
        <taxon>Pentapetalae</taxon>
        <taxon>asterids</taxon>
        <taxon>campanulids</taxon>
        <taxon>Asterales</taxon>
        <taxon>Asteraceae</taxon>
        <taxon>Asteroideae</taxon>
        <taxon>Anthemideae</taxon>
        <taxon>Anthemidinae</taxon>
        <taxon>Tanacetum</taxon>
    </lineage>
</organism>
<dbReference type="InterPro" id="IPR036875">
    <property type="entry name" value="Znf_CCHC_sf"/>
</dbReference>
<dbReference type="PANTHER" id="PTHR47592:SF29">
    <property type="entry name" value="ZINC FINGER, CCHC-TYPE"/>
    <property type="match status" value="1"/>
</dbReference>
<dbReference type="AlphaFoldDB" id="A0A699JWP6"/>
<dbReference type="PANTHER" id="PTHR47592">
    <property type="entry name" value="PBF68 PROTEIN"/>
    <property type="match status" value="1"/>
</dbReference>
<dbReference type="EMBL" id="BKCJ010449020">
    <property type="protein sequence ID" value="GFA57911.1"/>
    <property type="molecule type" value="Genomic_DNA"/>
</dbReference>
<feature type="region of interest" description="Disordered" evidence="1">
    <location>
        <begin position="150"/>
        <end position="199"/>
    </location>
</feature>
<evidence type="ECO:0000313" key="2">
    <source>
        <dbReference type="EMBL" id="GFA57911.1"/>
    </source>
</evidence>
<protein>
    <recommendedName>
        <fullName evidence="3">Zinc finger, CCHC-type</fullName>
    </recommendedName>
</protein>
<gene>
    <name evidence="2" type="ORF">Tci_629883</name>
</gene>
<evidence type="ECO:0000256" key="1">
    <source>
        <dbReference type="SAM" id="MobiDB-lite"/>
    </source>
</evidence>
<feature type="compositionally biased region" description="Basic and acidic residues" evidence="1">
    <location>
        <begin position="163"/>
        <end position="192"/>
    </location>
</feature>
<name>A0A699JWP6_TANCI</name>
<proteinExistence type="predicted"/>
<evidence type="ECO:0008006" key="3">
    <source>
        <dbReference type="Google" id="ProtNLM"/>
    </source>
</evidence>
<dbReference type="GO" id="GO:0003676">
    <property type="term" value="F:nucleic acid binding"/>
    <property type="evidence" value="ECO:0007669"/>
    <property type="project" value="InterPro"/>
</dbReference>